<protein>
    <submittedName>
        <fullName evidence="6">DNA-binding transcriptional LysR family regulator</fullName>
    </submittedName>
</protein>
<dbReference type="Gene3D" id="3.40.190.290">
    <property type="match status" value="1"/>
</dbReference>
<dbReference type="Gene3D" id="1.10.10.10">
    <property type="entry name" value="Winged helix-like DNA-binding domain superfamily/Winged helix DNA-binding domain"/>
    <property type="match status" value="1"/>
</dbReference>
<gene>
    <name evidence="6" type="ORF">DES41_104544</name>
</gene>
<dbReference type="PANTHER" id="PTHR30419:SF8">
    <property type="entry name" value="NITROGEN ASSIMILATION TRANSCRIPTIONAL ACTIVATOR-RELATED"/>
    <property type="match status" value="1"/>
</dbReference>
<dbReference type="PANTHER" id="PTHR30419">
    <property type="entry name" value="HTH-TYPE TRANSCRIPTIONAL REGULATOR YBHD"/>
    <property type="match status" value="1"/>
</dbReference>
<dbReference type="GO" id="GO:0003677">
    <property type="term" value="F:DNA binding"/>
    <property type="evidence" value="ECO:0007669"/>
    <property type="project" value="UniProtKB-KW"/>
</dbReference>
<evidence type="ECO:0000256" key="4">
    <source>
        <dbReference type="ARBA" id="ARBA00023163"/>
    </source>
</evidence>
<dbReference type="Pfam" id="PF03466">
    <property type="entry name" value="LysR_substrate"/>
    <property type="match status" value="1"/>
</dbReference>
<sequence length="334" mass="36127">MITLDAKTDHLVRKLRLRHLELLVALADVSTMRGAAARLHLSQPAISKMLGEVEECFGARLFERGHQGIHANALGHGAIYRARAVLHELARATEDVDAMRGGATAVLRVGAPSVTATVPAAIARLRERLPGTAVHVREGRVQELFQRLLDGELDCVFGAITPQLQSGDLLPRVRPEVVLDDALCVLAAQANSLCARRRLRWADLRGAAWVVPSRETLVRQAFMTAFLNDGVTPPEPVVEAMSSVTVGAVLRLDASLLCAVRREQAVDEIARGGVRQLAMEPAIALPSFGLFTRSERVEQPAVLQAFVQAVREVGARAARGAQMAPRRARVSRAA</sequence>
<dbReference type="GO" id="GO:0003700">
    <property type="term" value="F:DNA-binding transcription factor activity"/>
    <property type="evidence" value="ECO:0007669"/>
    <property type="project" value="InterPro"/>
</dbReference>
<keyword evidence="3 6" id="KW-0238">DNA-binding</keyword>
<dbReference type="RefSeq" id="WP_245965750.1">
    <property type="nucleotide sequence ID" value="NZ_QPJK01000004.1"/>
</dbReference>
<dbReference type="InterPro" id="IPR036388">
    <property type="entry name" value="WH-like_DNA-bd_sf"/>
</dbReference>
<comment type="caution">
    <text evidence="6">The sequence shown here is derived from an EMBL/GenBank/DDBJ whole genome shotgun (WGS) entry which is preliminary data.</text>
</comment>
<dbReference type="EMBL" id="QPJK01000004">
    <property type="protein sequence ID" value="RCW71724.1"/>
    <property type="molecule type" value="Genomic_DNA"/>
</dbReference>
<dbReference type="Pfam" id="PF00126">
    <property type="entry name" value="HTH_1"/>
    <property type="match status" value="1"/>
</dbReference>
<dbReference type="InterPro" id="IPR000847">
    <property type="entry name" value="LysR_HTH_N"/>
</dbReference>
<evidence type="ECO:0000256" key="1">
    <source>
        <dbReference type="ARBA" id="ARBA00009437"/>
    </source>
</evidence>
<organism evidence="6 7">
    <name type="scientific">Pseudorhodoferax soli</name>
    <dbReference type="NCBI Taxonomy" id="545864"/>
    <lineage>
        <taxon>Bacteria</taxon>
        <taxon>Pseudomonadati</taxon>
        <taxon>Pseudomonadota</taxon>
        <taxon>Betaproteobacteria</taxon>
        <taxon>Burkholderiales</taxon>
        <taxon>Comamonadaceae</taxon>
    </lineage>
</organism>
<keyword evidence="2" id="KW-0805">Transcription regulation</keyword>
<evidence type="ECO:0000313" key="7">
    <source>
        <dbReference type="Proteomes" id="UP000252884"/>
    </source>
</evidence>
<keyword evidence="7" id="KW-1185">Reference proteome</keyword>
<reference evidence="6 7" key="1">
    <citation type="submission" date="2018-07" db="EMBL/GenBank/DDBJ databases">
        <title>Genomic Encyclopedia of Type Strains, Phase IV (KMG-IV): sequencing the most valuable type-strain genomes for metagenomic binning, comparative biology and taxonomic classification.</title>
        <authorList>
            <person name="Goeker M."/>
        </authorList>
    </citation>
    <scope>NUCLEOTIDE SEQUENCE [LARGE SCALE GENOMIC DNA]</scope>
    <source>
        <strain evidence="6 7">DSM 21634</strain>
    </source>
</reference>
<accession>A0A368Y0E6</accession>
<dbReference type="Proteomes" id="UP000252884">
    <property type="component" value="Unassembled WGS sequence"/>
</dbReference>
<dbReference type="InterPro" id="IPR005119">
    <property type="entry name" value="LysR_subst-bd"/>
</dbReference>
<evidence type="ECO:0000259" key="5">
    <source>
        <dbReference type="PROSITE" id="PS50931"/>
    </source>
</evidence>
<dbReference type="AlphaFoldDB" id="A0A368Y0E6"/>
<dbReference type="PRINTS" id="PR00039">
    <property type="entry name" value="HTHLYSR"/>
</dbReference>
<dbReference type="GO" id="GO:0005829">
    <property type="term" value="C:cytosol"/>
    <property type="evidence" value="ECO:0007669"/>
    <property type="project" value="TreeGrafter"/>
</dbReference>
<evidence type="ECO:0000256" key="3">
    <source>
        <dbReference type="ARBA" id="ARBA00023125"/>
    </source>
</evidence>
<dbReference type="PROSITE" id="PS50931">
    <property type="entry name" value="HTH_LYSR"/>
    <property type="match status" value="1"/>
</dbReference>
<dbReference type="InterPro" id="IPR036390">
    <property type="entry name" value="WH_DNA-bd_sf"/>
</dbReference>
<feature type="domain" description="HTH lysR-type" evidence="5">
    <location>
        <begin position="15"/>
        <end position="72"/>
    </location>
</feature>
<keyword evidence="4" id="KW-0804">Transcription</keyword>
<evidence type="ECO:0000256" key="2">
    <source>
        <dbReference type="ARBA" id="ARBA00023015"/>
    </source>
</evidence>
<proteinExistence type="inferred from homology"/>
<dbReference type="SUPFAM" id="SSF46785">
    <property type="entry name" value="Winged helix' DNA-binding domain"/>
    <property type="match status" value="1"/>
</dbReference>
<dbReference type="SUPFAM" id="SSF53850">
    <property type="entry name" value="Periplasmic binding protein-like II"/>
    <property type="match status" value="1"/>
</dbReference>
<evidence type="ECO:0000313" key="6">
    <source>
        <dbReference type="EMBL" id="RCW71724.1"/>
    </source>
</evidence>
<dbReference type="InterPro" id="IPR050950">
    <property type="entry name" value="HTH-type_LysR_regulators"/>
</dbReference>
<comment type="similarity">
    <text evidence="1">Belongs to the LysR transcriptional regulatory family.</text>
</comment>
<name>A0A368Y0E6_9BURK</name>